<dbReference type="EMBL" id="JANVFU010000005">
    <property type="protein sequence ID" value="KAJ3745742.1"/>
    <property type="molecule type" value="Genomic_DNA"/>
</dbReference>
<dbReference type="PANTHER" id="PTHR35040">
    <property type="match status" value="1"/>
</dbReference>
<sequence>MLIQGARALLSSGAIFPLYIYPGDDCSAWSTLFDSIPANPNLPFTLIINPASGPGSDSVPDTTYQACITQALSLGSNVNTVGYVLTGYGERASADVLQDINTYMDWPVAYRPSGIFLDETAATAEYLDQYTSYANQVRADDSSGSIVILNPGINVADPGFFSIADFIVTAEAFYDDFSFPDSLIINATEPAAKQIVILHDAPSTLPTALIDDLTSAGIASTFITSMPQASAYNTTPPYWESFCAELTSSQS</sequence>
<keyword evidence="2" id="KW-1185">Reference proteome</keyword>
<dbReference type="Pfam" id="PF12138">
    <property type="entry name" value="Spherulin4"/>
    <property type="match status" value="1"/>
</dbReference>
<dbReference type="InterPro" id="IPR021986">
    <property type="entry name" value="Spherulin4"/>
</dbReference>
<organism evidence="1 2">
    <name type="scientific">Lentinula detonsa</name>
    <dbReference type="NCBI Taxonomy" id="2804962"/>
    <lineage>
        <taxon>Eukaryota</taxon>
        <taxon>Fungi</taxon>
        <taxon>Dikarya</taxon>
        <taxon>Basidiomycota</taxon>
        <taxon>Agaricomycotina</taxon>
        <taxon>Agaricomycetes</taxon>
        <taxon>Agaricomycetidae</taxon>
        <taxon>Agaricales</taxon>
        <taxon>Marasmiineae</taxon>
        <taxon>Omphalotaceae</taxon>
        <taxon>Lentinula</taxon>
    </lineage>
</organism>
<reference evidence="1 2" key="1">
    <citation type="journal article" date="2023" name="Proc. Natl. Acad. Sci. U.S.A.">
        <title>A global phylogenomic analysis of the shiitake genus Lentinula.</title>
        <authorList>
            <person name="Sierra-Patev S."/>
            <person name="Min B."/>
            <person name="Naranjo-Ortiz M."/>
            <person name="Looney B."/>
            <person name="Konkel Z."/>
            <person name="Slot J.C."/>
            <person name="Sakamoto Y."/>
            <person name="Steenwyk J.L."/>
            <person name="Rokas A."/>
            <person name="Carro J."/>
            <person name="Camarero S."/>
            <person name="Ferreira P."/>
            <person name="Molpeceres G."/>
            <person name="Ruiz-Duenas F.J."/>
            <person name="Serrano A."/>
            <person name="Henrissat B."/>
            <person name="Drula E."/>
            <person name="Hughes K.W."/>
            <person name="Mata J.L."/>
            <person name="Ishikawa N.K."/>
            <person name="Vargas-Isla R."/>
            <person name="Ushijima S."/>
            <person name="Smith C.A."/>
            <person name="Donoghue J."/>
            <person name="Ahrendt S."/>
            <person name="Andreopoulos W."/>
            <person name="He G."/>
            <person name="LaButti K."/>
            <person name="Lipzen A."/>
            <person name="Ng V."/>
            <person name="Riley R."/>
            <person name="Sandor L."/>
            <person name="Barry K."/>
            <person name="Martinez A.T."/>
            <person name="Xiao Y."/>
            <person name="Gibbons J.G."/>
            <person name="Terashima K."/>
            <person name="Grigoriev I.V."/>
            <person name="Hibbett D."/>
        </authorList>
    </citation>
    <scope>NUCLEOTIDE SEQUENCE [LARGE SCALE GENOMIC DNA]</scope>
    <source>
        <strain evidence="1 2">TFB7810</strain>
    </source>
</reference>
<evidence type="ECO:0000313" key="1">
    <source>
        <dbReference type="EMBL" id="KAJ3745742.1"/>
    </source>
</evidence>
<proteinExistence type="predicted"/>
<accession>A0A9W8P2T7</accession>
<protein>
    <submittedName>
        <fullName evidence="1">Spherulation-specific family 4</fullName>
    </submittedName>
</protein>
<evidence type="ECO:0000313" key="2">
    <source>
        <dbReference type="Proteomes" id="UP001142393"/>
    </source>
</evidence>
<dbReference type="PANTHER" id="PTHR35040:SF9">
    <property type="entry name" value="4-LIKE CELL SURFACE PROTEIN, PUTATIVE (AFU_ORTHOLOGUE AFUA_4G14080)-RELATED"/>
    <property type="match status" value="1"/>
</dbReference>
<dbReference type="AlphaFoldDB" id="A0A9W8P2T7"/>
<comment type="caution">
    <text evidence="1">The sequence shown here is derived from an EMBL/GenBank/DDBJ whole genome shotgun (WGS) entry which is preliminary data.</text>
</comment>
<dbReference type="Proteomes" id="UP001142393">
    <property type="component" value="Unassembled WGS sequence"/>
</dbReference>
<name>A0A9W8P2T7_9AGAR</name>
<gene>
    <name evidence="1" type="ORF">DFH05DRAFT_1395775</name>
</gene>